<gene>
    <name evidence="1" type="ORF">C7Y72_11970</name>
</gene>
<organism evidence="1 2">
    <name type="scientific">Paraconexibacter algicola</name>
    <dbReference type="NCBI Taxonomy" id="2133960"/>
    <lineage>
        <taxon>Bacteria</taxon>
        <taxon>Bacillati</taxon>
        <taxon>Actinomycetota</taxon>
        <taxon>Thermoleophilia</taxon>
        <taxon>Solirubrobacterales</taxon>
        <taxon>Paraconexibacteraceae</taxon>
        <taxon>Paraconexibacter</taxon>
    </lineage>
</organism>
<accession>A0A2T4UM47</accession>
<name>A0A2T4UM47_9ACTN</name>
<dbReference type="RefSeq" id="WP_107568950.1">
    <property type="nucleotide sequence ID" value="NZ_PYYB01000001.1"/>
</dbReference>
<dbReference type="EMBL" id="PYYB01000001">
    <property type="protein sequence ID" value="PTL60305.1"/>
    <property type="molecule type" value="Genomic_DNA"/>
</dbReference>
<comment type="caution">
    <text evidence="1">The sequence shown here is derived from an EMBL/GenBank/DDBJ whole genome shotgun (WGS) entry which is preliminary data.</text>
</comment>
<keyword evidence="2" id="KW-1185">Reference proteome</keyword>
<reference evidence="1 2" key="1">
    <citation type="submission" date="2018-03" db="EMBL/GenBank/DDBJ databases">
        <title>Aquarubrobacter algicola gen. nov., sp. nov., a novel actinobacterium isolated from shallow eutrophic lake during the end of cyanobacterial harmful algal blooms.</title>
        <authorList>
            <person name="Chun S.J."/>
        </authorList>
    </citation>
    <scope>NUCLEOTIDE SEQUENCE [LARGE SCALE GENOMIC DNA]</scope>
    <source>
        <strain evidence="1 2">Seoho-28</strain>
    </source>
</reference>
<proteinExistence type="predicted"/>
<dbReference type="Proteomes" id="UP000240739">
    <property type="component" value="Unassembled WGS sequence"/>
</dbReference>
<evidence type="ECO:0000313" key="2">
    <source>
        <dbReference type="Proteomes" id="UP000240739"/>
    </source>
</evidence>
<dbReference type="AlphaFoldDB" id="A0A2T4UM47"/>
<protein>
    <submittedName>
        <fullName evidence="1">Uncharacterized protein</fullName>
    </submittedName>
</protein>
<evidence type="ECO:0000313" key="1">
    <source>
        <dbReference type="EMBL" id="PTL60305.1"/>
    </source>
</evidence>
<sequence>MKVGVEIERALEIDRSLEAPGQSWAAYAWLLGAAHRLGCYEVNVLVSSFRVFRRLGPAIGSVEARALFDLPHRYAFGGVVVRGVSWRGGWQVRGPALVVGADTARITAVEDAGVPAVVAVTSDPGALDLWIHVHRPLALGRTRQSVKVSREPLPEVVVAALRAATDLVNIRDRLLAEAHARRLAGALVALRAEGHRVPPGDLASFFLTVGWGSRLALDGAAVGRRVWDGETPRHDPWRLGRDSARR</sequence>